<gene>
    <name evidence="3" type="ORF">ACFSDE_08810</name>
</gene>
<dbReference type="InterPro" id="IPR042003">
    <property type="entry name" value="Sortase_E"/>
</dbReference>
<dbReference type="Proteomes" id="UP001597351">
    <property type="component" value="Unassembled WGS sequence"/>
</dbReference>
<organism evidence="3 4">
    <name type="scientific">Nocardioides aestuarii</name>
    <dbReference type="NCBI Taxonomy" id="252231"/>
    <lineage>
        <taxon>Bacteria</taxon>
        <taxon>Bacillati</taxon>
        <taxon>Actinomycetota</taxon>
        <taxon>Actinomycetes</taxon>
        <taxon>Propionibacteriales</taxon>
        <taxon>Nocardioidaceae</taxon>
        <taxon>Nocardioides</taxon>
    </lineage>
</organism>
<dbReference type="GO" id="GO:0016787">
    <property type="term" value="F:hydrolase activity"/>
    <property type="evidence" value="ECO:0007669"/>
    <property type="project" value="UniProtKB-KW"/>
</dbReference>
<evidence type="ECO:0000256" key="1">
    <source>
        <dbReference type="ARBA" id="ARBA00022801"/>
    </source>
</evidence>
<dbReference type="EMBL" id="JBHUGD010000003">
    <property type="protein sequence ID" value="MFD1946892.1"/>
    <property type="molecule type" value="Genomic_DNA"/>
</dbReference>
<dbReference type="InterPro" id="IPR023365">
    <property type="entry name" value="Sortase_dom-sf"/>
</dbReference>
<dbReference type="Gene3D" id="2.40.260.10">
    <property type="entry name" value="Sortase"/>
    <property type="match status" value="1"/>
</dbReference>
<sequence length="210" mass="22320">MRRPLHLALVVVMAIAGLSLMAWPFVDHWRSGAGAAYAQGELRSQLADGTGATEPSAARKPTPGRGHPVLAAADTGQPLATLTIPRFGDDWSWVMVEGTDDAELALGPGHYAGTPLPGARGNVGVAAHRAGHGDPFLDFDTLRVGDEVRFSRGGTTWVYTLTTAPEIVPASAVEVLDPTPGRQLTLTTCWPKWGSSKRMFVRGELTDVRS</sequence>
<dbReference type="CDD" id="cd05830">
    <property type="entry name" value="Sortase_E"/>
    <property type="match status" value="1"/>
</dbReference>
<dbReference type="EC" id="3.4.22.70" evidence="3"/>
<keyword evidence="4" id="KW-1185">Reference proteome</keyword>
<comment type="caution">
    <text evidence="3">The sequence shown here is derived from an EMBL/GenBank/DDBJ whole genome shotgun (WGS) entry which is preliminary data.</text>
</comment>
<evidence type="ECO:0000313" key="3">
    <source>
        <dbReference type="EMBL" id="MFD1946892.1"/>
    </source>
</evidence>
<evidence type="ECO:0000256" key="2">
    <source>
        <dbReference type="SAM" id="MobiDB-lite"/>
    </source>
</evidence>
<proteinExistence type="predicted"/>
<dbReference type="NCBIfam" id="TIGR01076">
    <property type="entry name" value="sortase_fam"/>
    <property type="match status" value="1"/>
</dbReference>
<keyword evidence="1 3" id="KW-0378">Hydrolase</keyword>
<dbReference type="SUPFAM" id="SSF63817">
    <property type="entry name" value="Sortase"/>
    <property type="match status" value="1"/>
</dbReference>
<dbReference type="InterPro" id="IPR005754">
    <property type="entry name" value="Sortase"/>
</dbReference>
<accession>A0ABW4TJP9</accession>
<reference evidence="4" key="1">
    <citation type="journal article" date="2019" name="Int. J. Syst. Evol. Microbiol.">
        <title>The Global Catalogue of Microorganisms (GCM) 10K type strain sequencing project: providing services to taxonomists for standard genome sequencing and annotation.</title>
        <authorList>
            <consortium name="The Broad Institute Genomics Platform"/>
            <consortium name="The Broad Institute Genome Sequencing Center for Infectious Disease"/>
            <person name="Wu L."/>
            <person name="Ma J."/>
        </authorList>
    </citation>
    <scope>NUCLEOTIDE SEQUENCE [LARGE SCALE GENOMIC DNA]</scope>
    <source>
        <strain evidence="4">CGMCC 1.12477</strain>
    </source>
</reference>
<dbReference type="RefSeq" id="WP_343917473.1">
    <property type="nucleotide sequence ID" value="NZ_BAAAJT010000002.1"/>
</dbReference>
<feature type="region of interest" description="Disordered" evidence="2">
    <location>
        <begin position="47"/>
        <end position="71"/>
    </location>
</feature>
<protein>
    <submittedName>
        <fullName evidence="3">Sortase</fullName>
        <ecNumber evidence="3">3.4.22.70</ecNumber>
    </submittedName>
</protein>
<dbReference type="Pfam" id="PF04203">
    <property type="entry name" value="Sortase"/>
    <property type="match status" value="1"/>
</dbReference>
<name>A0ABW4TJP9_9ACTN</name>
<evidence type="ECO:0000313" key="4">
    <source>
        <dbReference type="Proteomes" id="UP001597351"/>
    </source>
</evidence>